<dbReference type="OrthoDB" id="654178at2"/>
<name>A0A239K8M3_9BACT</name>
<dbReference type="Pfam" id="PF19573">
    <property type="entry name" value="DUF6089"/>
    <property type="match status" value="1"/>
</dbReference>
<protein>
    <submittedName>
        <fullName evidence="3">Outer membrane protein beta-barrel domain-containing protein</fullName>
    </submittedName>
</protein>
<organism evidence="3 4">
    <name type="scientific">Pontibacter ummariensis</name>
    <dbReference type="NCBI Taxonomy" id="1610492"/>
    <lineage>
        <taxon>Bacteria</taxon>
        <taxon>Pseudomonadati</taxon>
        <taxon>Bacteroidota</taxon>
        <taxon>Cytophagia</taxon>
        <taxon>Cytophagales</taxon>
        <taxon>Hymenobacteraceae</taxon>
        <taxon>Pontibacter</taxon>
    </lineage>
</organism>
<sequence length="258" mass="29317">MTLHIFKQALLICAMLQIGGAFFSYSAFAQVKVPVTTSELGVGIGGANYKGELSPNYRFLNNQPALTVFYRRDMSNAVTLRGGVMVSRRVGEENNFLDETYAEERPFHAYRLARLSLTLLEVSGGMEYNFLDYYDMSQSPRVSPYVFVGVAGVLHNVRLYVDPDTAPFSEAFNSKITVAVPFGVGVKYALSKHWNLGLEFGARKLFTDQLDRLSEEDEKKWANPYDKDWYYYNGISLSYTFYRTNCPPSYRKRPGLLD</sequence>
<dbReference type="Gene3D" id="2.40.160.20">
    <property type="match status" value="1"/>
</dbReference>
<dbReference type="Proteomes" id="UP000198432">
    <property type="component" value="Unassembled WGS sequence"/>
</dbReference>
<feature type="signal peptide" evidence="1">
    <location>
        <begin position="1"/>
        <end position="29"/>
    </location>
</feature>
<reference evidence="4" key="1">
    <citation type="submission" date="2017-06" db="EMBL/GenBank/DDBJ databases">
        <authorList>
            <person name="Varghese N."/>
            <person name="Submissions S."/>
        </authorList>
    </citation>
    <scope>NUCLEOTIDE SEQUENCE [LARGE SCALE GENOMIC DNA]</scope>
    <source>
        <strain evidence="4">NKM1</strain>
    </source>
</reference>
<feature type="chain" id="PRO_5013258107" evidence="1">
    <location>
        <begin position="30"/>
        <end position="258"/>
    </location>
</feature>
<dbReference type="RefSeq" id="WP_089321236.1">
    <property type="nucleotide sequence ID" value="NZ_FZOQ01000027.1"/>
</dbReference>
<dbReference type="SUPFAM" id="SSF56925">
    <property type="entry name" value="OMPA-like"/>
    <property type="match status" value="1"/>
</dbReference>
<keyword evidence="1" id="KW-0732">Signal</keyword>
<evidence type="ECO:0000256" key="1">
    <source>
        <dbReference type="SAM" id="SignalP"/>
    </source>
</evidence>
<dbReference type="EMBL" id="FZOQ01000027">
    <property type="protein sequence ID" value="SNT13959.1"/>
    <property type="molecule type" value="Genomic_DNA"/>
</dbReference>
<gene>
    <name evidence="3" type="ORF">SAMN06296052_1276</name>
</gene>
<evidence type="ECO:0000313" key="4">
    <source>
        <dbReference type="Proteomes" id="UP000198432"/>
    </source>
</evidence>
<evidence type="ECO:0000313" key="3">
    <source>
        <dbReference type="EMBL" id="SNT13959.1"/>
    </source>
</evidence>
<dbReference type="AlphaFoldDB" id="A0A239K8M3"/>
<dbReference type="InterPro" id="IPR011250">
    <property type="entry name" value="OMP/PagP_B-barrel"/>
</dbReference>
<dbReference type="InterPro" id="IPR045743">
    <property type="entry name" value="DUF6089"/>
</dbReference>
<feature type="domain" description="DUF6089" evidence="2">
    <location>
        <begin position="33"/>
        <end position="246"/>
    </location>
</feature>
<evidence type="ECO:0000259" key="2">
    <source>
        <dbReference type="Pfam" id="PF19573"/>
    </source>
</evidence>
<proteinExistence type="predicted"/>
<keyword evidence="4" id="KW-1185">Reference proteome</keyword>
<accession>A0A239K8M3</accession>